<dbReference type="GO" id="GO:0016301">
    <property type="term" value="F:kinase activity"/>
    <property type="evidence" value="ECO:0007669"/>
    <property type="project" value="UniProtKB-KW"/>
</dbReference>
<evidence type="ECO:0000313" key="1">
    <source>
        <dbReference type="EMBL" id="RLL47728.1"/>
    </source>
</evidence>
<evidence type="ECO:0000313" key="2">
    <source>
        <dbReference type="Proteomes" id="UP000270219"/>
    </source>
</evidence>
<dbReference type="RefSeq" id="WP_121520199.1">
    <property type="nucleotide sequence ID" value="NZ_RCHR01000001.1"/>
</dbReference>
<reference evidence="1 2" key="1">
    <citation type="submission" date="2018-10" db="EMBL/GenBank/DDBJ databases">
        <title>Oceanobacillus sp. YLB-02 draft genome.</title>
        <authorList>
            <person name="Yu L."/>
        </authorList>
    </citation>
    <scope>NUCLEOTIDE SEQUENCE [LARGE SCALE GENOMIC DNA]</scope>
    <source>
        <strain evidence="1 2">YLB-02</strain>
    </source>
</reference>
<dbReference type="OrthoDB" id="193997at2"/>
<protein>
    <submittedName>
        <fullName evidence="1">Shikimate kinase</fullName>
    </submittedName>
</protein>
<sequence length="188" mass="22213">MKLILLFGPQAVGKMTVGQELERLTGLPLLHNHKTIDLLSPIFGFSEEMWRLSTLFRYEIFKSVAKGNSNGVIFTFVWAFNEKEDWKFVEEICQFFESEGREVYLVELEADLEKRLERNKTSNRLEHKPSKRDIAFSERELLDSMDKYRLQSFPDEIKKRNYIRINNTNQSPHEVARKICEAFILDCK</sequence>
<keyword evidence="1" id="KW-0418">Kinase</keyword>
<dbReference type="EMBL" id="RCHR01000001">
    <property type="protein sequence ID" value="RLL47728.1"/>
    <property type="molecule type" value="Genomic_DNA"/>
</dbReference>
<comment type="caution">
    <text evidence="1">The sequence shown here is derived from an EMBL/GenBank/DDBJ whole genome shotgun (WGS) entry which is preliminary data.</text>
</comment>
<keyword evidence="2" id="KW-1185">Reference proteome</keyword>
<dbReference type="Gene3D" id="3.40.50.300">
    <property type="entry name" value="P-loop containing nucleotide triphosphate hydrolases"/>
    <property type="match status" value="1"/>
</dbReference>
<dbReference type="AlphaFoldDB" id="A0A498DEU3"/>
<proteinExistence type="predicted"/>
<dbReference type="SUPFAM" id="SSF52540">
    <property type="entry name" value="P-loop containing nucleoside triphosphate hydrolases"/>
    <property type="match status" value="1"/>
</dbReference>
<organism evidence="1 2">
    <name type="scientific">Oceanobacillus piezotolerans</name>
    <dbReference type="NCBI Taxonomy" id="2448030"/>
    <lineage>
        <taxon>Bacteria</taxon>
        <taxon>Bacillati</taxon>
        <taxon>Bacillota</taxon>
        <taxon>Bacilli</taxon>
        <taxon>Bacillales</taxon>
        <taxon>Bacillaceae</taxon>
        <taxon>Oceanobacillus</taxon>
    </lineage>
</organism>
<accession>A0A498DEU3</accession>
<name>A0A498DEU3_9BACI</name>
<gene>
    <name evidence="1" type="ORF">D8M04_00125</name>
</gene>
<keyword evidence="1" id="KW-0808">Transferase</keyword>
<dbReference type="InterPro" id="IPR027417">
    <property type="entry name" value="P-loop_NTPase"/>
</dbReference>
<dbReference type="Proteomes" id="UP000270219">
    <property type="component" value="Unassembled WGS sequence"/>
</dbReference>